<organism evidence="1 2">
    <name type="scientific">Asparagus officinalis</name>
    <name type="common">Garden asparagus</name>
    <dbReference type="NCBI Taxonomy" id="4686"/>
    <lineage>
        <taxon>Eukaryota</taxon>
        <taxon>Viridiplantae</taxon>
        <taxon>Streptophyta</taxon>
        <taxon>Embryophyta</taxon>
        <taxon>Tracheophyta</taxon>
        <taxon>Spermatophyta</taxon>
        <taxon>Magnoliopsida</taxon>
        <taxon>Liliopsida</taxon>
        <taxon>Asparagales</taxon>
        <taxon>Asparagaceae</taxon>
        <taxon>Asparagoideae</taxon>
        <taxon>Asparagus</taxon>
    </lineage>
</organism>
<dbReference type="PANTHER" id="PTHR33598:SF4">
    <property type="entry name" value="OS02G0833400 PROTEIN"/>
    <property type="match status" value="1"/>
</dbReference>
<dbReference type="PANTHER" id="PTHR33598">
    <property type="entry name" value="OS02G0833400 PROTEIN"/>
    <property type="match status" value="1"/>
</dbReference>
<dbReference type="Proteomes" id="UP000243459">
    <property type="component" value="Chromosome 4"/>
</dbReference>
<reference evidence="2" key="1">
    <citation type="journal article" date="2017" name="Nat. Commun.">
        <title>The asparagus genome sheds light on the origin and evolution of a young Y chromosome.</title>
        <authorList>
            <person name="Harkess A."/>
            <person name="Zhou J."/>
            <person name="Xu C."/>
            <person name="Bowers J.E."/>
            <person name="Van der Hulst R."/>
            <person name="Ayyampalayam S."/>
            <person name="Mercati F."/>
            <person name="Riccardi P."/>
            <person name="McKain M.R."/>
            <person name="Kakrana A."/>
            <person name="Tang H."/>
            <person name="Ray J."/>
            <person name="Groenendijk J."/>
            <person name="Arikit S."/>
            <person name="Mathioni S.M."/>
            <person name="Nakano M."/>
            <person name="Shan H."/>
            <person name="Telgmann-Rauber A."/>
            <person name="Kanno A."/>
            <person name="Yue Z."/>
            <person name="Chen H."/>
            <person name="Li W."/>
            <person name="Chen Y."/>
            <person name="Xu X."/>
            <person name="Zhang Y."/>
            <person name="Luo S."/>
            <person name="Chen H."/>
            <person name="Gao J."/>
            <person name="Mao Z."/>
            <person name="Pires J.C."/>
            <person name="Luo M."/>
            <person name="Kudrna D."/>
            <person name="Wing R.A."/>
            <person name="Meyers B.C."/>
            <person name="Yi K."/>
            <person name="Kong H."/>
            <person name="Lavrijsen P."/>
            <person name="Sunseri F."/>
            <person name="Falavigna A."/>
            <person name="Ye Y."/>
            <person name="Leebens-Mack J.H."/>
            <person name="Chen G."/>
        </authorList>
    </citation>
    <scope>NUCLEOTIDE SEQUENCE [LARGE SCALE GENOMIC DNA]</scope>
    <source>
        <strain evidence="2">cv. DH0086</strain>
    </source>
</reference>
<dbReference type="Pfam" id="PF05542">
    <property type="entry name" value="DUF760"/>
    <property type="match status" value="1"/>
</dbReference>
<protein>
    <submittedName>
        <fullName evidence="1">Uncharacterized protein</fullName>
    </submittedName>
</protein>
<evidence type="ECO:0000313" key="2">
    <source>
        <dbReference type="Proteomes" id="UP000243459"/>
    </source>
</evidence>
<dbReference type="InterPro" id="IPR008479">
    <property type="entry name" value="DUF760"/>
</dbReference>
<keyword evidence="2" id="KW-1185">Reference proteome</keyword>
<proteinExistence type="predicted"/>
<sequence>MDNPFHKPDDPICGYYMSRVKIYMARFGFTRLPPCPLPIRSRQSNQVHKVARQKVANSCQILPSIVRSLMSSLLAPPSTCCLRSRPSPSQFSSCFPSLVSFRLRRNSRCRLKVKASGIFGSDSFASAGDSKAPSGTLPKSRREILLEYVKYVQPEFMELFTKRAPQQVVEALRQTVTNMIGSLPPQFFAVTVTMVAKNLAQLMYSVMMTGYMFKNAQYRLQLQQSLEQVALHDVHDKKEIYRIP</sequence>
<dbReference type="Gramene" id="ONK71918">
    <property type="protein sequence ID" value="ONK71918"/>
    <property type="gene ID" value="A4U43_C04F13750"/>
</dbReference>
<dbReference type="EMBL" id="CM007384">
    <property type="protein sequence ID" value="ONK71918.1"/>
    <property type="molecule type" value="Genomic_DNA"/>
</dbReference>
<accession>A0A5P1F0N0</accession>
<gene>
    <name evidence="1" type="ORF">A4U43_C04F13750</name>
</gene>
<name>A0A5P1F0N0_ASPOF</name>
<dbReference type="AlphaFoldDB" id="A0A5P1F0N0"/>
<evidence type="ECO:0000313" key="1">
    <source>
        <dbReference type="EMBL" id="ONK71918.1"/>
    </source>
</evidence>